<evidence type="ECO:0000256" key="2">
    <source>
        <dbReference type="ARBA" id="ARBA00022741"/>
    </source>
</evidence>
<evidence type="ECO:0008006" key="11">
    <source>
        <dbReference type="Google" id="ProtNLM"/>
    </source>
</evidence>
<dbReference type="PANTHER" id="PTHR23155">
    <property type="entry name" value="DISEASE RESISTANCE PROTEIN RP"/>
    <property type="match status" value="1"/>
</dbReference>
<keyword evidence="3" id="KW-0611">Plant defense</keyword>
<proteinExistence type="predicted"/>
<keyword evidence="4" id="KW-0175">Coiled coil</keyword>
<reference evidence="9 10" key="1">
    <citation type="journal article" date="2017" name="Plant Biotechnol. J.">
        <title>A comprehensive draft genome sequence for lupin (Lupinus angustifolius), an emerging health food: insights into plant-microbe interactions and legume evolution.</title>
        <authorList>
            <person name="Hane J.K."/>
            <person name="Ming Y."/>
            <person name="Kamphuis L.G."/>
            <person name="Nelson M.N."/>
            <person name="Garg G."/>
            <person name="Atkins C.A."/>
            <person name="Bayer P.E."/>
            <person name="Bravo A."/>
            <person name="Bringans S."/>
            <person name="Cannon S."/>
            <person name="Edwards D."/>
            <person name="Foley R."/>
            <person name="Gao L.L."/>
            <person name="Harrison M.J."/>
            <person name="Huang W."/>
            <person name="Hurgobin B."/>
            <person name="Li S."/>
            <person name="Liu C.W."/>
            <person name="McGrath A."/>
            <person name="Morahan G."/>
            <person name="Murray J."/>
            <person name="Weller J."/>
            <person name="Jian J."/>
            <person name="Singh K.B."/>
        </authorList>
    </citation>
    <scope>NUCLEOTIDE SEQUENCE [LARGE SCALE GENOMIC DNA]</scope>
    <source>
        <strain evidence="10">cv. Tanjil</strain>
        <tissue evidence="9">Whole plant</tissue>
    </source>
</reference>
<dbReference type="InterPro" id="IPR041118">
    <property type="entry name" value="Rx_N"/>
</dbReference>
<dbReference type="STRING" id="3871.A0A4P1RTJ6"/>
<feature type="coiled-coil region" evidence="4">
    <location>
        <begin position="61"/>
        <end position="88"/>
    </location>
</feature>
<dbReference type="GO" id="GO:0043531">
    <property type="term" value="F:ADP binding"/>
    <property type="evidence" value="ECO:0007669"/>
    <property type="project" value="InterPro"/>
</dbReference>
<dbReference type="Proteomes" id="UP000188354">
    <property type="component" value="Chromosome LG02"/>
</dbReference>
<evidence type="ECO:0000256" key="4">
    <source>
        <dbReference type="SAM" id="Coils"/>
    </source>
</evidence>
<dbReference type="SUPFAM" id="SSF52540">
    <property type="entry name" value="P-loop containing nucleoside triphosphate hydrolases"/>
    <property type="match status" value="1"/>
</dbReference>
<evidence type="ECO:0000256" key="3">
    <source>
        <dbReference type="ARBA" id="ARBA00022821"/>
    </source>
</evidence>
<feature type="domain" description="Disease resistance N-terminal" evidence="6">
    <location>
        <begin position="7"/>
        <end position="92"/>
    </location>
</feature>
<dbReference type="InterPro" id="IPR027417">
    <property type="entry name" value="P-loop_NTPase"/>
</dbReference>
<dbReference type="PANTHER" id="PTHR23155:SF1052">
    <property type="entry name" value="DISEASE RESISTANCE PROTEIN RPM1"/>
    <property type="match status" value="1"/>
</dbReference>
<dbReference type="Pfam" id="PF00931">
    <property type="entry name" value="NB-ARC"/>
    <property type="match status" value="1"/>
</dbReference>
<dbReference type="InterPro" id="IPR036388">
    <property type="entry name" value="WH-like_DNA-bd_sf"/>
</dbReference>
<dbReference type="Pfam" id="PF18052">
    <property type="entry name" value="Rx_N"/>
    <property type="match status" value="1"/>
</dbReference>
<evidence type="ECO:0000313" key="10">
    <source>
        <dbReference type="Proteomes" id="UP000188354"/>
    </source>
</evidence>
<dbReference type="GO" id="GO:0098542">
    <property type="term" value="P:defense response to other organism"/>
    <property type="evidence" value="ECO:0007669"/>
    <property type="project" value="TreeGrafter"/>
</dbReference>
<keyword evidence="2" id="KW-0547">Nucleotide-binding</keyword>
<dbReference type="InterPro" id="IPR044974">
    <property type="entry name" value="Disease_R_plants"/>
</dbReference>
<evidence type="ECO:0000259" key="7">
    <source>
        <dbReference type="Pfam" id="PF23559"/>
    </source>
</evidence>
<dbReference type="InterPro" id="IPR032675">
    <property type="entry name" value="LRR_dom_sf"/>
</dbReference>
<name>A0A4P1RTJ6_LUPAN</name>
<evidence type="ECO:0000259" key="8">
    <source>
        <dbReference type="Pfam" id="PF23598"/>
    </source>
</evidence>
<evidence type="ECO:0000259" key="5">
    <source>
        <dbReference type="Pfam" id="PF00931"/>
    </source>
</evidence>
<feature type="domain" description="NB-ARC" evidence="5">
    <location>
        <begin position="175"/>
        <end position="345"/>
    </location>
</feature>
<evidence type="ECO:0000313" key="9">
    <source>
        <dbReference type="EMBL" id="OIW17528.1"/>
    </source>
</evidence>
<dbReference type="FunFam" id="3.40.50.300:FF:001091">
    <property type="entry name" value="Probable disease resistance protein At1g61300"/>
    <property type="match status" value="1"/>
</dbReference>
<keyword evidence="10" id="KW-1185">Reference proteome</keyword>
<evidence type="ECO:0000256" key="1">
    <source>
        <dbReference type="ARBA" id="ARBA00022737"/>
    </source>
</evidence>
<dbReference type="SUPFAM" id="SSF52058">
    <property type="entry name" value="L domain-like"/>
    <property type="match status" value="1"/>
</dbReference>
<dbReference type="OrthoDB" id="598235at2759"/>
<dbReference type="FunFam" id="1.10.10.10:FF:000322">
    <property type="entry name" value="Probable disease resistance protein At1g63360"/>
    <property type="match status" value="1"/>
</dbReference>
<dbReference type="InterPro" id="IPR055414">
    <property type="entry name" value="LRR_R13L4/SHOC2-like"/>
</dbReference>
<dbReference type="KEGG" id="lang:109325803"/>
<dbReference type="EMBL" id="CM007362">
    <property type="protein sequence ID" value="OIW17528.1"/>
    <property type="molecule type" value="Genomic_DNA"/>
</dbReference>
<dbReference type="Gene3D" id="1.10.10.10">
    <property type="entry name" value="Winged helix-like DNA-binding domain superfamily/Winged helix DNA-binding domain"/>
    <property type="match status" value="1"/>
</dbReference>
<sequence length="891" mass="102459">MLNNIGSMVGEKVVEAVNLLSGVHKEVEEINEELESIQVFINGADRMAATTEQENKGDNGMKRKVKELREASLRIEEVTEDYMITQQQQQSHDPGCVAIFHAATNFIKTMFRRLRVSYEIQDIKTSIREINERSGLQIQSFLEQGSTSGSQNVLSQHALRRNALYVEEDDVVGFESPKHELIGWLKETQPKRTVIIVVGMGGQGKTTLAKIVYDKVIGDFDCHAWITVSQAYSIEDLLRTMLKKLGENRNDVSVMDLESLTNEVRKCLSQKRYVVFFDDVWNKDFWSEIESVVLNDKNRSRVVITTRDMEVANFCKKSSFHIHNLQRLSSQESMKLFCKKAFQNEPDDICLAGLEEISSNIVEKCEGLPLAIVAIGSLIACNGKNSLQLQKLCKALNYELDKNPNSTSITNILGLSYDVLPYHLKPCFLYFGIYPEDYEVNSKRLIRQWIAEGFVKSDERHETLEEVGEQYLKELIQRSLVQAFLFSVDGKPKRCRVHDLLRDMILTKIKDLGFCHFVSDDADNQSKLNGKIRRLQITIYSVGIHLKDSNIEGSLIRSLHVFRNKGLPEDLGRILPTECIRLKVFELHWPNYIPENCGNLIHLRYLSLWNDQYMRSLPESIGNLQNLETLDLKGLFALSLPREINKLRKLRHLIRLSKMMGGVRGLESLQTLYLVDTEEWGEEFFEELQELKQLRSLGLLSVEPKYLSTLCCSINNMQHLEKLYIDVTGRTDYGCISPILTLQKLQLVGKLERFEEWIPKHRNLVKLTLTNSYLIDDPMKSLMHLPNLLSLFLWNAYEGKTLHFENGMFQKLKKLDLRCLVPLNSVHIGEGALPLLKQLKLEFIHELEEVPSGMDQLGKLQVFSIKSMPQKFVDLIRQNIWVQNNVPTVIY</sequence>
<feature type="domain" description="Disease resistance protein winged helix" evidence="7">
    <location>
        <begin position="433"/>
        <end position="505"/>
    </location>
</feature>
<keyword evidence="1" id="KW-0677">Repeat</keyword>
<organism evidence="9 10">
    <name type="scientific">Lupinus angustifolius</name>
    <name type="common">Narrow-leaved blue lupine</name>
    <dbReference type="NCBI Taxonomy" id="3871"/>
    <lineage>
        <taxon>Eukaryota</taxon>
        <taxon>Viridiplantae</taxon>
        <taxon>Streptophyta</taxon>
        <taxon>Embryophyta</taxon>
        <taxon>Tracheophyta</taxon>
        <taxon>Spermatophyta</taxon>
        <taxon>Magnoliopsida</taxon>
        <taxon>eudicotyledons</taxon>
        <taxon>Gunneridae</taxon>
        <taxon>Pentapetalae</taxon>
        <taxon>rosids</taxon>
        <taxon>fabids</taxon>
        <taxon>Fabales</taxon>
        <taxon>Fabaceae</taxon>
        <taxon>Papilionoideae</taxon>
        <taxon>50 kb inversion clade</taxon>
        <taxon>genistoids sensu lato</taxon>
        <taxon>core genistoids</taxon>
        <taxon>Genisteae</taxon>
        <taxon>Lupinus</taxon>
    </lineage>
</organism>
<dbReference type="Pfam" id="PF23559">
    <property type="entry name" value="WHD_DRP"/>
    <property type="match status" value="1"/>
</dbReference>
<gene>
    <name evidence="9" type="ORF">TanjilG_22640</name>
</gene>
<dbReference type="AlphaFoldDB" id="A0A4P1RTJ6"/>
<dbReference type="Pfam" id="PF23598">
    <property type="entry name" value="LRR_14"/>
    <property type="match status" value="1"/>
</dbReference>
<dbReference type="Gene3D" id="3.80.10.10">
    <property type="entry name" value="Ribonuclease Inhibitor"/>
    <property type="match status" value="1"/>
</dbReference>
<dbReference type="Gene3D" id="3.40.50.300">
    <property type="entry name" value="P-loop containing nucleotide triphosphate hydrolases"/>
    <property type="match status" value="1"/>
</dbReference>
<dbReference type="Gramene" id="OIW17528">
    <property type="protein sequence ID" value="OIW17528"/>
    <property type="gene ID" value="TanjilG_22640"/>
</dbReference>
<evidence type="ECO:0000259" key="6">
    <source>
        <dbReference type="Pfam" id="PF18052"/>
    </source>
</evidence>
<dbReference type="Gene3D" id="1.10.8.430">
    <property type="entry name" value="Helical domain of apoptotic protease-activating factors"/>
    <property type="match status" value="1"/>
</dbReference>
<dbReference type="InterPro" id="IPR002182">
    <property type="entry name" value="NB-ARC"/>
</dbReference>
<dbReference type="InterPro" id="IPR058922">
    <property type="entry name" value="WHD_DRP"/>
</dbReference>
<dbReference type="PRINTS" id="PR00364">
    <property type="entry name" value="DISEASERSIST"/>
</dbReference>
<accession>A0A4P1RTJ6</accession>
<dbReference type="Gene3D" id="1.20.5.4130">
    <property type="match status" value="1"/>
</dbReference>
<protein>
    <recommendedName>
        <fullName evidence="11">NB-ARC domain-containing protein</fullName>
    </recommendedName>
</protein>
<dbReference type="InterPro" id="IPR042197">
    <property type="entry name" value="Apaf_helical"/>
</dbReference>
<feature type="domain" description="Disease resistance R13L4/SHOC-2-like LRR" evidence="8">
    <location>
        <begin position="591"/>
        <end position="863"/>
    </location>
</feature>